<keyword evidence="1" id="KW-0812">Transmembrane</keyword>
<feature type="transmembrane region" description="Helical" evidence="1">
    <location>
        <begin position="6"/>
        <end position="26"/>
    </location>
</feature>
<sequence length="152" mass="17007">MIGKIIGILFVILVSLTTLGFYYNYIKIQGSKLVISIPTTFTERIDKISNTTKISYSHFIQKNVSITLCTNSSNFTYTYTVQPISNHYNIAVYSTSHAPFVIKLLNANDSDVIFVSQGKTEVNLTLSNISYGVKIEVLNISSTVWLDIVTYS</sequence>
<gene>
    <name evidence="2" type="ORF">KN1_15490</name>
</gene>
<evidence type="ECO:0000313" key="2">
    <source>
        <dbReference type="EMBL" id="BCU70252.1"/>
    </source>
</evidence>
<keyword evidence="1" id="KW-0472">Membrane</keyword>
<keyword evidence="3" id="KW-1185">Reference proteome</keyword>
<protein>
    <submittedName>
        <fullName evidence="2">Uncharacterized protein</fullName>
    </submittedName>
</protein>
<dbReference type="EMBL" id="AP024597">
    <property type="protein sequence ID" value="BCU70252.1"/>
    <property type="molecule type" value="Genomic_DNA"/>
</dbReference>
<evidence type="ECO:0000256" key="1">
    <source>
        <dbReference type="SAM" id="Phobius"/>
    </source>
</evidence>
<accession>A0A8D5U768</accession>
<proteinExistence type="predicted"/>
<evidence type="ECO:0000313" key="3">
    <source>
        <dbReference type="Proteomes" id="UP000825123"/>
    </source>
</evidence>
<keyword evidence="1" id="KW-1133">Transmembrane helix</keyword>
<name>A0A8D5U768_9CREN</name>
<reference evidence="2 3" key="1">
    <citation type="submission" date="2021-04" db="EMBL/GenBank/DDBJ databases">
        <title>Complete genome sequence of Stygiolobus sp. KN-1.</title>
        <authorList>
            <person name="Nakamura K."/>
            <person name="Sakai H."/>
            <person name="Kurosawa N."/>
        </authorList>
    </citation>
    <scope>NUCLEOTIDE SEQUENCE [LARGE SCALE GENOMIC DNA]</scope>
    <source>
        <strain evidence="2 3">KN-1</strain>
    </source>
</reference>
<dbReference type="AlphaFoldDB" id="A0A8D5U768"/>
<dbReference type="GeneID" id="66163269"/>
<dbReference type="Proteomes" id="UP000825123">
    <property type="component" value="Chromosome"/>
</dbReference>
<dbReference type="RefSeq" id="WP_221286756.1">
    <property type="nucleotide sequence ID" value="NZ_AP024597.1"/>
</dbReference>
<organism evidence="2 3">
    <name type="scientific">Stygiolobus caldivivus</name>
    <dbReference type="NCBI Taxonomy" id="2824673"/>
    <lineage>
        <taxon>Archaea</taxon>
        <taxon>Thermoproteota</taxon>
        <taxon>Thermoprotei</taxon>
        <taxon>Sulfolobales</taxon>
        <taxon>Sulfolobaceae</taxon>
        <taxon>Stygiolobus</taxon>
    </lineage>
</organism>
<dbReference type="KEGG" id="csty:KN1_15490"/>